<evidence type="ECO:0000313" key="3">
    <source>
        <dbReference type="EMBL" id="ABU56607.1"/>
    </source>
</evidence>
<dbReference type="InterPro" id="IPR036388">
    <property type="entry name" value="WH-like_DNA-bd_sf"/>
</dbReference>
<dbReference type="Pfam" id="PF13412">
    <property type="entry name" value="HTH_24"/>
    <property type="match status" value="1"/>
</dbReference>
<dbReference type="KEGG" id="rca:Rcas_0477"/>
<proteinExistence type="inferred from homology"/>
<keyword evidence="4" id="KW-1185">Reference proteome</keyword>
<dbReference type="SUPFAM" id="SSF46785">
    <property type="entry name" value="Winged helix' DNA-binding domain"/>
    <property type="match status" value="1"/>
</dbReference>
<evidence type="ECO:0000313" key="4">
    <source>
        <dbReference type="Proteomes" id="UP000000263"/>
    </source>
</evidence>
<dbReference type="Proteomes" id="UP000000263">
    <property type="component" value="Chromosome"/>
</dbReference>
<evidence type="ECO:0000256" key="1">
    <source>
        <dbReference type="ARBA" id="ARBA00006479"/>
    </source>
</evidence>
<reference evidence="3 4" key="1">
    <citation type="submission" date="2007-08" db="EMBL/GenBank/DDBJ databases">
        <title>Complete sequence of Roseiflexus castenholzii DSM 13941.</title>
        <authorList>
            <consortium name="US DOE Joint Genome Institute"/>
            <person name="Copeland A."/>
            <person name="Lucas S."/>
            <person name="Lapidus A."/>
            <person name="Barry K."/>
            <person name="Glavina del Rio T."/>
            <person name="Dalin E."/>
            <person name="Tice H."/>
            <person name="Pitluck S."/>
            <person name="Thompson L.S."/>
            <person name="Brettin T."/>
            <person name="Bruce D."/>
            <person name="Detter J.C."/>
            <person name="Han C."/>
            <person name="Tapia R."/>
            <person name="Schmutz J."/>
            <person name="Larimer F."/>
            <person name="Land M."/>
            <person name="Hauser L."/>
            <person name="Kyrpides N."/>
            <person name="Mikhailova N."/>
            <person name="Bryant D.A."/>
            <person name="Hanada S."/>
            <person name="Tsukatani Y."/>
            <person name="Richardson P."/>
        </authorList>
    </citation>
    <scope>NUCLEOTIDE SEQUENCE [LARGE SCALE GENOMIC DNA]</scope>
    <source>
        <strain evidence="4">DSM 13941 / HLO8</strain>
    </source>
</reference>
<dbReference type="RefSeq" id="WP_011998010.1">
    <property type="nucleotide sequence ID" value="NC_009767.1"/>
</dbReference>
<dbReference type="EMBL" id="CP000804">
    <property type="protein sequence ID" value="ABU56607.1"/>
    <property type="molecule type" value="Genomic_DNA"/>
</dbReference>
<dbReference type="STRING" id="383372.Rcas_0477"/>
<dbReference type="AlphaFoldDB" id="A7NGL7"/>
<dbReference type="PROSITE" id="PS01125">
    <property type="entry name" value="ROK"/>
    <property type="match status" value="1"/>
</dbReference>
<dbReference type="InterPro" id="IPR012318">
    <property type="entry name" value="HTH_CRP"/>
</dbReference>
<dbReference type="GO" id="GO:0006355">
    <property type="term" value="P:regulation of DNA-templated transcription"/>
    <property type="evidence" value="ECO:0007669"/>
    <property type="project" value="InterPro"/>
</dbReference>
<dbReference type="InterPro" id="IPR049874">
    <property type="entry name" value="ROK_cs"/>
</dbReference>
<dbReference type="GO" id="GO:0003677">
    <property type="term" value="F:DNA binding"/>
    <property type="evidence" value="ECO:0007669"/>
    <property type="project" value="InterPro"/>
</dbReference>
<dbReference type="Pfam" id="PF00480">
    <property type="entry name" value="ROK"/>
    <property type="match status" value="1"/>
</dbReference>
<accession>A7NGL7</accession>
<organism evidence="3 4">
    <name type="scientific">Roseiflexus castenholzii (strain DSM 13941 / HLO8)</name>
    <dbReference type="NCBI Taxonomy" id="383372"/>
    <lineage>
        <taxon>Bacteria</taxon>
        <taxon>Bacillati</taxon>
        <taxon>Chloroflexota</taxon>
        <taxon>Chloroflexia</taxon>
        <taxon>Chloroflexales</taxon>
        <taxon>Roseiflexineae</taxon>
        <taxon>Roseiflexaceae</taxon>
        <taxon>Roseiflexus</taxon>
    </lineage>
</organism>
<dbReference type="SUPFAM" id="SSF53067">
    <property type="entry name" value="Actin-like ATPase domain"/>
    <property type="match status" value="1"/>
</dbReference>
<dbReference type="Gene3D" id="1.10.10.10">
    <property type="entry name" value="Winged helix-like DNA-binding domain superfamily/Winged helix DNA-binding domain"/>
    <property type="match status" value="1"/>
</dbReference>
<dbReference type="PANTHER" id="PTHR18964">
    <property type="entry name" value="ROK (REPRESSOR, ORF, KINASE) FAMILY"/>
    <property type="match status" value="1"/>
</dbReference>
<protein>
    <submittedName>
        <fullName evidence="3">ROK family protein</fullName>
    </submittedName>
</protein>
<dbReference type="PANTHER" id="PTHR18964:SF149">
    <property type="entry name" value="BIFUNCTIONAL UDP-N-ACETYLGLUCOSAMINE 2-EPIMERASE_N-ACETYLMANNOSAMINE KINASE"/>
    <property type="match status" value="1"/>
</dbReference>
<sequence>MKGLPAKATRQHTKNHNSRLVLRIIYEDEAISRADIARKTGLTRTTVSTVVGELIEQGLIEETGAGQSSGGRLPILLRVAHEAHSVLALSFEDTQIVGALVDMRGSIQRRVSLSLYGYRPEELPGYLTRLIEELRADVTTHILGIGLSMPGIVDPVHGIVRRAVNFGLVDVPLRQWLQDQYRLPVYLDNAAHLAALAEYMFGDGAASGNLVVISIGVGIGAGMVLNGALFPGDGFGAGEIGHVVVADNGIRCNCGNVGCLETVASVPAIVRAARKWFSDPSSRLRALAPSAAAVDLDIVHRALEAGDPGVASVVEEAGYYLGIAIAHIVGLLNVERIVVTGAVAVLGLPFLEAVKVSLARHALAPLAAMTKVELIPERSDAVLLGITAMVLDQELGLLHTRVRLS</sequence>
<dbReference type="InterPro" id="IPR036390">
    <property type="entry name" value="WH_DNA-bd_sf"/>
</dbReference>
<dbReference type="HOGENOM" id="CLU_036604_13_1_0"/>
<dbReference type="InterPro" id="IPR043129">
    <property type="entry name" value="ATPase_NBD"/>
</dbReference>
<dbReference type="eggNOG" id="COG1846">
    <property type="taxonomic scope" value="Bacteria"/>
</dbReference>
<feature type="domain" description="HTH crp-type" evidence="2">
    <location>
        <begin position="20"/>
        <end position="78"/>
    </location>
</feature>
<dbReference type="SMART" id="SM00419">
    <property type="entry name" value="HTH_CRP"/>
    <property type="match status" value="1"/>
</dbReference>
<gene>
    <name evidence="3" type="ordered locus">Rcas_0477</name>
</gene>
<comment type="similarity">
    <text evidence="1">Belongs to the ROK (NagC/XylR) family.</text>
</comment>
<evidence type="ECO:0000259" key="2">
    <source>
        <dbReference type="SMART" id="SM00419"/>
    </source>
</evidence>
<dbReference type="InterPro" id="IPR000600">
    <property type="entry name" value="ROK"/>
</dbReference>
<dbReference type="Gene3D" id="3.30.420.40">
    <property type="match status" value="2"/>
</dbReference>
<name>A7NGL7_ROSCS</name>
<dbReference type="eggNOG" id="COG1940">
    <property type="taxonomic scope" value="Bacteria"/>
</dbReference>
<dbReference type="OrthoDB" id="9796533at2"/>